<dbReference type="EMBL" id="CP048620">
    <property type="protein sequence ID" value="QPJ64811.1"/>
    <property type="molecule type" value="Genomic_DNA"/>
</dbReference>
<sequence length="382" mass="43979">MARQYSHTQFFRRVPNVLLGRYFQIKKKVLLDLVFNELTETRVEPVFEAFKALPHDQQESIEAEFQDIDNMACQGGVMALTDEASFHGNTHFTESIAKVKGFHGKIMWAFLEHPNLWAGATLFLHSDNIAESFWKKRNDLPPTKPNVAEEFIKSLAQEISQYFYSKEGRGRNCKVEVFHRNGKEYFFAYPEDFAQSGVEWVRSQLANRARHPAFEIIFVYTKEEGSLDIYAPRNTKAIPKLQQIFAETILEYNQLDEFGGDKRVYDLDKLAKRDFIFKFSPDSGIEEVAIKKLRLSLKVGDKRRVTVEADPVPDALAIYDLIEQLKLPPHYVTQAEIKVTFSPTPGVRSRTRTFRVSYPNSCALRHDGRDLVIRKMLAASGI</sequence>
<evidence type="ECO:0000313" key="1">
    <source>
        <dbReference type="EMBL" id="QPJ64811.1"/>
    </source>
</evidence>
<organism evidence="1 2">
    <name type="scientific">Candidatus Nitrohelix vancouverensis</name>
    <dbReference type="NCBI Taxonomy" id="2705534"/>
    <lineage>
        <taxon>Bacteria</taxon>
        <taxon>Pseudomonadati</taxon>
        <taxon>Nitrospinota/Tectimicrobiota group</taxon>
        <taxon>Nitrospinota</taxon>
        <taxon>Nitrospinia</taxon>
        <taxon>Nitrospinales</taxon>
        <taxon>Nitrospinaceae</taxon>
        <taxon>Candidatus Nitrohelix</taxon>
    </lineage>
</organism>
<reference evidence="2" key="1">
    <citation type="submission" date="2020-02" db="EMBL/GenBank/DDBJ databases">
        <title>Genomic and physiological characterization of two novel Nitrospinaceae genera.</title>
        <authorList>
            <person name="Mueller A.J."/>
            <person name="Jung M.-Y."/>
            <person name="Strachan C.R."/>
            <person name="Herbold C.W."/>
            <person name="Kirkegaard R.H."/>
            <person name="Daims H."/>
        </authorList>
    </citation>
    <scope>NUCLEOTIDE SEQUENCE [LARGE SCALE GENOMIC DNA]</scope>
</reference>
<dbReference type="AlphaFoldDB" id="A0A7T0C1J8"/>
<name>A0A7T0C1J8_9BACT</name>
<dbReference type="KEGG" id="nva:G3M78_05175"/>
<protein>
    <submittedName>
        <fullName evidence="1">Uncharacterized protein</fullName>
    </submittedName>
</protein>
<proteinExistence type="predicted"/>
<dbReference type="Proteomes" id="UP000594464">
    <property type="component" value="Chromosome"/>
</dbReference>
<gene>
    <name evidence="1" type="ORF">G3M78_05175</name>
</gene>
<accession>A0A7T0C1J8</accession>
<evidence type="ECO:0000313" key="2">
    <source>
        <dbReference type="Proteomes" id="UP000594464"/>
    </source>
</evidence>